<protein>
    <submittedName>
        <fullName evidence="1">Uncharacterized protein</fullName>
    </submittedName>
</protein>
<proteinExistence type="predicted"/>
<dbReference type="EMBL" id="FN543107">
    <property type="protein sequence ID" value="CBA32018.1"/>
    <property type="molecule type" value="Genomic_DNA"/>
</dbReference>
<accession>C9YEJ6</accession>
<reference evidence="1" key="1">
    <citation type="journal article" date="2010" name="Nature">
        <title>The Dynamic genome of Hydra.</title>
        <authorList>
            <person name="Chapman J.A."/>
            <person name="Kirkness E.F."/>
            <person name="Simakov O."/>
            <person name="Hampson S.E."/>
            <person name="Mitros T."/>
            <person name="Weinmaier T."/>
            <person name="Rattei T."/>
            <person name="Balasubramanian P.G."/>
            <person name="Borman J."/>
            <person name="Busam D."/>
            <person name="Disbennett K."/>
            <person name="Pfannkoch C."/>
            <person name="Sumin N."/>
            <person name="Sutton G."/>
            <person name="Viswanathan L."/>
            <person name="Walenz B."/>
            <person name="Goodstein D.M."/>
            <person name="Hellsten U."/>
            <person name="Kawashima T."/>
            <person name="Prochnik S.E."/>
            <person name="Putnam N.H."/>
            <person name="Shu S."/>
            <person name="Blumberg B."/>
            <person name="Dana C.E."/>
            <person name="Gee L."/>
            <person name="Kibler D.F."/>
            <person name="Law L."/>
            <person name="Lindgens D."/>
            <person name="Martinez D.E."/>
            <person name="Peng J."/>
            <person name="Wigge P.A."/>
            <person name="Bertulat B."/>
            <person name="Guder C."/>
            <person name="Nakamura Y."/>
            <person name="Ozbek S."/>
            <person name="Watanabe H."/>
            <person name="Khalturin K."/>
            <person name="Hemmrich G."/>
            <person name="Franke A."/>
            <person name="Augustin R."/>
            <person name="Fraune S."/>
            <person name="Hayakawa E."/>
            <person name="Hayakawa S."/>
            <person name="Hirose M."/>
            <person name="Hwang J."/>
            <person name="Ikeo K."/>
            <person name="Nishimiya-Fujisawa C."/>
            <person name="Ogura A."/>
            <person name="Takahashi T."/>
            <person name="Steinmetz P.R."/>
            <person name="Zhang X."/>
            <person name="Aufschnaiter R."/>
            <person name="Eder M.K."/>
            <person name="Gorny A.K."/>
            <person name="Salvenmoser W."/>
            <person name="Heimberg A.M."/>
            <person name="Wheeler B.M."/>
            <person name="Peterson K.J."/>
            <person name="Boettger A."/>
            <person name="Tischler P."/>
            <person name="Wolf A."/>
            <person name="Gojobori T."/>
            <person name="Remington K.A."/>
            <person name="Strausberg R.L."/>
            <person name="Venter J."/>
            <person name="Technau U."/>
            <person name="Hobmayer B."/>
            <person name="Bosch T.C."/>
            <person name="Holstein T.W."/>
            <person name="Fujisawa T."/>
            <person name="Bode H.R."/>
            <person name="David C.N."/>
            <person name="Rokhsar D.S."/>
            <person name="Steele R.E."/>
        </authorList>
    </citation>
    <scope>NUCLEOTIDE SEQUENCE</scope>
</reference>
<dbReference type="AlphaFoldDB" id="C9YEJ6"/>
<gene>
    <name evidence="1" type="ORF">Csp_D30020</name>
</gene>
<name>C9YEJ6_CURXX</name>
<organism evidence="1">
    <name type="scientific">Curvibacter symbiont subsp. Hydra magnipapillata</name>
    <dbReference type="NCBI Taxonomy" id="667019"/>
    <lineage>
        <taxon>Bacteria</taxon>
        <taxon>Pseudomonadati</taxon>
        <taxon>Pseudomonadota</taxon>
        <taxon>Betaproteobacteria</taxon>
        <taxon>Burkholderiales</taxon>
        <taxon>Comamonadaceae</taxon>
        <taxon>Curvibacter</taxon>
    </lineage>
</organism>
<sequence>MSWLSCVKPVQRAAQSGSAWFYSDNRSSGCRFFYGRFISVWRVIAD</sequence>
<evidence type="ECO:0000313" key="1">
    <source>
        <dbReference type="EMBL" id="CBA32018.1"/>
    </source>
</evidence>